<dbReference type="InterPro" id="IPR000873">
    <property type="entry name" value="AMP-dep_synth/lig_dom"/>
</dbReference>
<dbReference type="InterPro" id="IPR025110">
    <property type="entry name" value="AMP-bd_C"/>
</dbReference>
<gene>
    <name evidence="10" type="ORF">SAMN04488056_10743</name>
</gene>
<keyword evidence="2" id="KW-0436">Ligase</keyword>
<dbReference type="OrthoDB" id="9803968at2"/>
<keyword evidence="11" id="KW-1185">Reference proteome</keyword>
<evidence type="ECO:0000256" key="1">
    <source>
        <dbReference type="ARBA" id="ARBA00006432"/>
    </source>
</evidence>
<dbReference type="InterPro" id="IPR042099">
    <property type="entry name" value="ANL_N_sf"/>
</dbReference>
<name>A0A1I5HQA5_9HYPH</name>
<evidence type="ECO:0000256" key="6">
    <source>
        <dbReference type="ARBA" id="ARBA00066616"/>
    </source>
</evidence>
<dbReference type="GO" id="GO:0006631">
    <property type="term" value="P:fatty acid metabolic process"/>
    <property type="evidence" value="ECO:0007669"/>
    <property type="project" value="UniProtKB-KW"/>
</dbReference>
<dbReference type="AlphaFoldDB" id="A0A1I5HQA5"/>
<sequence>MTGKRFSTHLDQNPANYVPLSPVSFLERAATIYPEHTAWVHGAQRTSYKDFFRRCRQLAAALSARGIAQGDVVSVMLPNVPPMLEAHYGVPMIGAVLHTINTRLDAALIAFQLEHAASKVIIVDSEFAAVMRAAIDLVDIDPIIIQYQDSEFREEAPFIAELSYENLVAEGNPDFIWPGVEDEWDAISLNYTSGTAGDPKGVVYHHRGAYLMGYSNLITAELGKHPVYLWTLPMFHCNGWSFPWTLSLVGGTHICLRQVRAAQIFEAIETEQVTHLCGAPIVMSILLAAKEVEKRPLEREVHFITSAAPPPEDVMTGMQALGFRLTHVYGLTETYGPSVINEWNESWDSLTSEEQAVMMKRQGIRYPALEGLSVMLPHTMQPVPADGETPGEVMFRGNTLMKGYLKNEGATHQAFYDGWFHSGDLAVVHPDGYLELRDRSKEIIISGGENISSTEVEDALYKHPAVEEAAVVSMPDAKWGERPCAFVELTEGHDASEDNLITWCRDHLAHYKVPERIIFGELPKTPTGKIKKYVLRKRARSQ</sequence>
<dbReference type="SUPFAM" id="SSF56801">
    <property type="entry name" value="Acetyl-CoA synthetase-like"/>
    <property type="match status" value="1"/>
</dbReference>
<dbReference type="Gene3D" id="3.30.300.30">
    <property type="match status" value="1"/>
</dbReference>
<comment type="similarity">
    <text evidence="1">Belongs to the ATP-dependent AMP-binding enzyme family.</text>
</comment>
<dbReference type="Pfam" id="PF00501">
    <property type="entry name" value="AMP-binding"/>
    <property type="match status" value="1"/>
</dbReference>
<dbReference type="FunFam" id="3.30.300.30:FF:000008">
    <property type="entry name" value="2,3-dihydroxybenzoate-AMP ligase"/>
    <property type="match status" value="1"/>
</dbReference>
<dbReference type="RefSeq" id="WP_090073234.1">
    <property type="nucleotide sequence ID" value="NZ_FOVR01000007.1"/>
</dbReference>
<evidence type="ECO:0000259" key="8">
    <source>
        <dbReference type="Pfam" id="PF00501"/>
    </source>
</evidence>
<dbReference type="InterPro" id="IPR045851">
    <property type="entry name" value="AMP-bd_C_sf"/>
</dbReference>
<keyword evidence="3" id="KW-0276">Fatty acid metabolism</keyword>
<dbReference type="PANTHER" id="PTHR43859:SF4">
    <property type="entry name" value="BUTANOATE--COA LIGASE AAE1-RELATED"/>
    <property type="match status" value="1"/>
</dbReference>
<dbReference type="EMBL" id="FOVR01000007">
    <property type="protein sequence ID" value="SFO50086.1"/>
    <property type="molecule type" value="Genomic_DNA"/>
</dbReference>
<comment type="catalytic activity">
    <reaction evidence="5">
        <text>3-(methylsulfanyl)propanoate + ATP + CoA = 3-(methylsulfanyl)propanoyl-CoA + AMP + diphosphate</text>
        <dbReference type="Rhea" id="RHEA:43052"/>
        <dbReference type="ChEBI" id="CHEBI:30616"/>
        <dbReference type="ChEBI" id="CHEBI:33019"/>
        <dbReference type="ChEBI" id="CHEBI:49016"/>
        <dbReference type="ChEBI" id="CHEBI:57287"/>
        <dbReference type="ChEBI" id="CHEBI:82815"/>
        <dbReference type="ChEBI" id="CHEBI:456215"/>
        <dbReference type="EC" id="6.2.1.44"/>
    </reaction>
    <physiologicalReaction direction="left-to-right" evidence="5">
        <dbReference type="Rhea" id="RHEA:43053"/>
    </physiologicalReaction>
</comment>
<dbReference type="NCBIfam" id="NF006020">
    <property type="entry name" value="PRK08162.1"/>
    <property type="match status" value="1"/>
</dbReference>
<protein>
    <recommendedName>
        <fullName evidence="7">3-methylmercaptopropionyl-CoA ligase</fullName>
        <ecNumber evidence="6">6.2.1.44</ecNumber>
    </recommendedName>
</protein>
<evidence type="ECO:0000259" key="9">
    <source>
        <dbReference type="Pfam" id="PF13193"/>
    </source>
</evidence>
<dbReference type="Gene3D" id="3.40.50.12780">
    <property type="entry name" value="N-terminal domain of ligase-like"/>
    <property type="match status" value="1"/>
</dbReference>
<dbReference type="GO" id="GO:0016874">
    <property type="term" value="F:ligase activity"/>
    <property type="evidence" value="ECO:0007669"/>
    <property type="project" value="UniProtKB-KW"/>
</dbReference>
<evidence type="ECO:0000256" key="7">
    <source>
        <dbReference type="ARBA" id="ARBA00067668"/>
    </source>
</evidence>
<keyword evidence="4" id="KW-0443">Lipid metabolism</keyword>
<evidence type="ECO:0000256" key="4">
    <source>
        <dbReference type="ARBA" id="ARBA00023098"/>
    </source>
</evidence>
<dbReference type="EC" id="6.2.1.44" evidence="6"/>
<accession>A0A1I5HQA5</accession>
<feature type="domain" description="AMP-binding enzyme C-terminal" evidence="9">
    <location>
        <begin position="455"/>
        <end position="529"/>
    </location>
</feature>
<dbReference type="Pfam" id="PF13193">
    <property type="entry name" value="AMP-binding_C"/>
    <property type="match status" value="1"/>
</dbReference>
<feature type="domain" description="AMP-dependent synthetase/ligase" evidence="8">
    <location>
        <begin position="26"/>
        <end position="405"/>
    </location>
</feature>
<evidence type="ECO:0000256" key="3">
    <source>
        <dbReference type="ARBA" id="ARBA00022832"/>
    </source>
</evidence>
<dbReference type="STRING" id="655353.SAMN04488056_10743"/>
<evidence type="ECO:0000313" key="10">
    <source>
        <dbReference type="EMBL" id="SFO50086.1"/>
    </source>
</evidence>
<proteinExistence type="inferred from homology"/>
<evidence type="ECO:0000256" key="5">
    <source>
        <dbReference type="ARBA" id="ARBA00051915"/>
    </source>
</evidence>
<evidence type="ECO:0000313" key="11">
    <source>
        <dbReference type="Proteomes" id="UP000199236"/>
    </source>
</evidence>
<dbReference type="PANTHER" id="PTHR43859">
    <property type="entry name" value="ACYL-ACTIVATING ENZYME"/>
    <property type="match status" value="1"/>
</dbReference>
<organism evidence="10 11">
    <name type="scientific">Cohaesibacter marisflavi</name>
    <dbReference type="NCBI Taxonomy" id="655353"/>
    <lineage>
        <taxon>Bacteria</taxon>
        <taxon>Pseudomonadati</taxon>
        <taxon>Pseudomonadota</taxon>
        <taxon>Alphaproteobacteria</taxon>
        <taxon>Hyphomicrobiales</taxon>
        <taxon>Cohaesibacteraceae</taxon>
    </lineage>
</organism>
<dbReference type="Proteomes" id="UP000199236">
    <property type="component" value="Unassembled WGS sequence"/>
</dbReference>
<reference evidence="10 11" key="1">
    <citation type="submission" date="2016-10" db="EMBL/GenBank/DDBJ databases">
        <authorList>
            <person name="de Groot N.N."/>
        </authorList>
    </citation>
    <scope>NUCLEOTIDE SEQUENCE [LARGE SCALE GENOMIC DNA]</scope>
    <source>
        <strain evidence="10 11">CGMCC 1.9157</strain>
    </source>
</reference>
<dbReference type="CDD" id="cd12118">
    <property type="entry name" value="ttLC_FACS_AEE21_like"/>
    <property type="match status" value="1"/>
</dbReference>
<evidence type="ECO:0000256" key="2">
    <source>
        <dbReference type="ARBA" id="ARBA00022598"/>
    </source>
</evidence>